<evidence type="ECO:0000256" key="2">
    <source>
        <dbReference type="ARBA" id="ARBA00006472"/>
    </source>
</evidence>
<protein>
    <recommendedName>
        <fullName evidence="3">4a-hydroxytetrahydrobiopterin dehydratase</fullName>
        <ecNumber evidence="3">4.2.1.96</ecNumber>
    </recommendedName>
    <alternativeName>
        <fullName evidence="5">4-alpha-hydroxy-tetrahydropterin dehydratase</fullName>
    </alternativeName>
</protein>
<keyword evidence="7" id="KW-1185">Reference proteome</keyword>
<dbReference type="Gene3D" id="3.30.1360.20">
    <property type="entry name" value="Transcriptional coactivator/pterin dehydratase"/>
    <property type="match status" value="1"/>
</dbReference>
<dbReference type="PANTHER" id="PTHR12599:SF0">
    <property type="entry name" value="PTERIN-4-ALPHA-CARBINOLAMINE DEHYDRATASE"/>
    <property type="match status" value="1"/>
</dbReference>
<evidence type="ECO:0000256" key="3">
    <source>
        <dbReference type="ARBA" id="ARBA00013252"/>
    </source>
</evidence>
<dbReference type="PaxDb" id="353153-Q4CYK3"/>
<evidence type="ECO:0000256" key="1">
    <source>
        <dbReference type="ARBA" id="ARBA00001554"/>
    </source>
</evidence>
<comment type="caution">
    <text evidence="6">The sequence shown here is derived from an EMBL/GenBank/DDBJ whole genome shotgun (WGS) entry which is preliminary data.</text>
</comment>
<dbReference type="eggNOG" id="KOG4073">
    <property type="taxonomic scope" value="Eukaryota"/>
</dbReference>
<comment type="similarity">
    <text evidence="2">Belongs to the pterin-4-alpha-carbinolamine dehydratase family.</text>
</comment>
<evidence type="ECO:0000313" key="6">
    <source>
        <dbReference type="EMBL" id="EAN85354.1"/>
    </source>
</evidence>
<dbReference type="Pfam" id="PF01329">
    <property type="entry name" value="Pterin_4a"/>
    <property type="match status" value="1"/>
</dbReference>
<evidence type="ECO:0000256" key="4">
    <source>
        <dbReference type="ARBA" id="ARBA00023239"/>
    </source>
</evidence>
<evidence type="ECO:0000313" key="7">
    <source>
        <dbReference type="Proteomes" id="UP000002296"/>
    </source>
</evidence>
<comment type="catalytic activity">
    <reaction evidence="1">
        <text>(4aS,6R)-4a-hydroxy-L-erythro-5,6,7,8-tetrahydrobiopterin = (6R)-L-erythro-6,7-dihydrobiopterin + H2O</text>
        <dbReference type="Rhea" id="RHEA:11920"/>
        <dbReference type="ChEBI" id="CHEBI:15377"/>
        <dbReference type="ChEBI" id="CHEBI:15642"/>
        <dbReference type="ChEBI" id="CHEBI:43120"/>
        <dbReference type="EC" id="4.2.1.96"/>
    </reaction>
</comment>
<dbReference type="CDD" id="cd00914">
    <property type="entry name" value="PCD_DCoH_subfamily_b"/>
    <property type="match status" value="1"/>
</dbReference>
<proteinExistence type="inferred from homology"/>
<reference evidence="6 7" key="1">
    <citation type="journal article" date="2005" name="Science">
        <title>The genome sequence of Trypanosoma cruzi, etiologic agent of Chagas disease.</title>
        <authorList>
            <person name="El-Sayed N.M."/>
            <person name="Myler P.J."/>
            <person name="Bartholomeu D.C."/>
            <person name="Nilsson D."/>
            <person name="Aggarwal G."/>
            <person name="Tran A.N."/>
            <person name="Ghedin E."/>
            <person name="Worthey E.A."/>
            <person name="Delcher A.L."/>
            <person name="Blandin G."/>
            <person name="Westenberger S.J."/>
            <person name="Caler E."/>
            <person name="Cerqueira G.C."/>
            <person name="Branche C."/>
            <person name="Haas B."/>
            <person name="Anupama A."/>
            <person name="Arner E."/>
            <person name="Aslund L."/>
            <person name="Attipoe P."/>
            <person name="Bontempi E."/>
            <person name="Bringaud F."/>
            <person name="Burton P."/>
            <person name="Cadag E."/>
            <person name="Campbell D.A."/>
            <person name="Carrington M."/>
            <person name="Crabtree J."/>
            <person name="Darban H."/>
            <person name="da Silveira J.F."/>
            <person name="de Jong P."/>
            <person name="Edwards K."/>
            <person name="Englund P.T."/>
            <person name="Fazelina G."/>
            <person name="Feldblyum T."/>
            <person name="Ferella M."/>
            <person name="Frasch A.C."/>
            <person name="Gull K."/>
            <person name="Horn D."/>
            <person name="Hou L."/>
            <person name="Huang Y."/>
            <person name="Kindlund E."/>
            <person name="Klingbeil M."/>
            <person name="Kluge S."/>
            <person name="Koo H."/>
            <person name="Lacerda D."/>
            <person name="Levin M.J."/>
            <person name="Lorenzi H."/>
            <person name="Louie T."/>
            <person name="Machado C.R."/>
            <person name="McCulloch R."/>
            <person name="McKenna A."/>
            <person name="Mizuno Y."/>
            <person name="Mottram J.C."/>
            <person name="Nelson S."/>
            <person name="Ochaya S."/>
            <person name="Osoegawa K."/>
            <person name="Pai G."/>
            <person name="Parsons M."/>
            <person name="Pentony M."/>
            <person name="Pettersson U."/>
            <person name="Pop M."/>
            <person name="Ramirez J.L."/>
            <person name="Rinta J."/>
            <person name="Robertson L."/>
            <person name="Salzberg S.L."/>
            <person name="Sanchez D.O."/>
            <person name="Seyler A."/>
            <person name="Sharma R."/>
            <person name="Shetty J."/>
            <person name="Simpson A.J."/>
            <person name="Sisk E."/>
            <person name="Tammi M.T."/>
            <person name="Tarleton R."/>
            <person name="Teixeira S."/>
            <person name="Van Aken S."/>
            <person name="Vogt C."/>
            <person name="Ward P.N."/>
            <person name="Wickstead B."/>
            <person name="Wortman J."/>
            <person name="White O."/>
            <person name="Fraser C.M."/>
            <person name="Stuart K.D."/>
            <person name="Andersson B."/>
        </authorList>
    </citation>
    <scope>NUCLEOTIDE SEQUENCE [LARGE SCALE GENOMIC DNA]</scope>
    <source>
        <strain evidence="6 7">CL Brener</strain>
    </source>
</reference>
<dbReference type="GO" id="GO:0006729">
    <property type="term" value="P:tetrahydrobiopterin biosynthetic process"/>
    <property type="evidence" value="ECO:0007669"/>
    <property type="project" value="InterPro"/>
</dbReference>
<dbReference type="SMR" id="Q4CYK3"/>
<evidence type="ECO:0000256" key="5">
    <source>
        <dbReference type="ARBA" id="ARBA00030497"/>
    </source>
</evidence>
<dbReference type="GO" id="GO:0008124">
    <property type="term" value="F:4-alpha-hydroxytetrahydrobiopterin dehydratase activity"/>
    <property type="evidence" value="ECO:0007669"/>
    <property type="project" value="UniProtKB-EC"/>
</dbReference>
<name>Q4CYK3_TRYCC</name>
<dbReference type="STRING" id="353153.Q4CYK3"/>
<dbReference type="EC" id="4.2.1.96" evidence="3"/>
<dbReference type="SUPFAM" id="SSF55248">
    <property type="entry name" value="PCD-like"/>
    <property type="match status" value="1"/>
</dbReference>
<gene>
    <name evidence="6" type="ORF">Tc00.1047053503613.40</name>
</gene>
<organism evidence="6 7">
    <name type="scientific">Trypanosoma cruzi (strain CL Brener)</name>
    <dbReference type="NCBI Taxonomy" id="353153"/>
    <lineage>
        <taxon>Eukaryota</taxon>
        <taxon>Discoba</taxon>
        <taxon>Euglenozoa</taxon>
        <taxon>Kinetoplastea</taxon>
        <taxon>Metakinetoplastina</taxon>
        <taxon>Trypanosomatida</taxon>
        <taxon>Trypanosomatidae</taxon>
        <taxon>Trypanosoma</taxon>
        <taxon>Schizotrypanum</taxon>
    </lineage>
</organism>
<dbReference type="EMBL" id="AAHK01001443">
    <property type="protein sequence ID" value="EAN85354.1"/>
    <property type="molecule type" value="Genomic_DNA"/>
</dbReference>
<keyword evidence="4" id="KW-0456">Lyase</keyword>
<dbReference type="GeneID" id="3537394"/>
<sequence>MVVCCLFFFFTLFTRQPFFLIFNFNFLFFFSETIFSGCVFLEEMRRATILCAIWMPFSQPAITQALQELQGWRMEGNMNKGAICRDFEFRDFKQAMAFMNAVAVDCERMGHHPSWTNTYNRLQVQLTTHGSGNRVTQKDIDLARRMNDVFREISVSQ</sequence>
<accession>Q4CYK3</accession>
<dbReference type="FunCoup" id="Q4CYK3">
    <property type="interactions" value="4"/>
</dbReference>
<dbReference type="KEGG" id="tcr:503613.40"/>
<dbReference type="InterPro" id="IPR036428">
    <property type="entry name" value="PCD_sf"/>
</dbReference>
<dbReference type="PANTHER" id="PTHR12599">
    <property type="entry name" value="PTERIN-4-ALPHA-CARBINOLAMINE DEHYDRATASE"/>
    <property type="match status" value="1"/>
</dbReference>
<dbReference type="InParanoid" id="Q4CYK3"/>
<dbReference type="InterPro" id="IPR001533">
    <property type="entry name" value="Pterin_deHydtase"/>
</dbReference>
<dbReference type="RefSeq" id="XP_807205.1">
    <property type="nucleotide sequence ID" value="XM_802112.1"/>
</dbReference>
<dbReference type="AlphaFoldDB" id="Q4CYK3"/>
<dbReference type="Proteomes" id="UP000002296">
    <property type="component" value="Unassembled WGS sequence"/>
</dbReference>
<dbReference type="HAMAP" id="MF_00434">
    <property type="entry name" value="Pterin_4_alpha"/>
    <property type="match status" value="1"/>
</dbReference>